<name>B5CPH9_9FIRM</name>
<organism evidence="2 3">
    <name type="scientific">[Ruminococcus] lactaris ATCC 29176</name>
    <dbReference type="NCBI Taxonomy" id="471875"/>
    <lineage>
        <taxon>Bacteria</taxon>
        <taxon>Bacillati</taxon>
        <taxon>Bacillota</taxon>
        <taxon>Clostridia</taxon>
        <taxon>Lachnospirales</taxon>
        <taxon>Lachnospiraceae</taxon>
        <taxon>Mediterraneibacter</taxon>
    </lineage>
</organism>
<dbReference type="AlphaFoldDB" id="B5CPH9"/>
<accession>B5CPH9</accession>
<evidence type="ECO:0000313" key="2">
    <source>
        <dbReference type="EMBL" id="EDY32771.1"/>
    </source>
</evidence>
<protein>
    <submittedName>
        <fullName evidence="2">Uncharacterized protein</fullName>
    </submittedName>
</protein>
<evidence type="ECO:0000256" key="1">
    <source>
        <dbReference type="SAM" id="MobiDB-lite"/>
    </source>
</evidence>
<sequence length="47" mass="5484">MKNRQKRSKPVRKGTDRMKGKVLAEEKADRIQGKSFQKPMDFVGNTY</sequence>
<keyword evidence="3" id="KW-1185">Reference proteome</keyword>
<proteinExistence type="predicted"/>
<gene>
    <name evidence="2" type="ORF">RUMLAC_01373</name>
</gene>
<dbReference type="Proteomes" id="UP000003254">
    <property type="component" value="Unassembled WGS sequence"/>
</dbReference>
<feature type="compositionally biased region" description="Basic residues" evidence="1">
    <location>
        <begin position="1"/>
        <end position="12"/>
    </location>
</feature>
<reference evidence="2 3" key="1">
    <citation type="submission" date="2008-08" db="EMBL/GenBank/DDBJ databases">
        <title>Draft genome sequence of Ruminococcus lactaris ATCC 29176.</title>
        <authorList>
            <person name="Sudarsanam P."/>
            <person name="Ley R."/>
            <person name="Guruge J."/>
            <person name="Turnbaugh P.J."/>
            <person name="Mahowald M."/>
            <person name="Liep D."/>
            <person name="Gordon J."/>
        </authorList>
    </citation>
    <scope>NUCLEOTIDE SEQUENCE [LARGE SCALE GENOMIC DNA]</scope>
    <source>
        <strain evidence="2 3">ATCC 29176</strain>
    </source>
</reference>
<evidence type="ECO:0000313" key="3">
    <source>
        <dbReference type="Proteomes" id="UP000003254"/>
    </source>
</evidence>
<reference evidence="2 3" key="2">
    <citation type="submission" date="2008-08" db="EMBL/GenBank/DDBJ databases">
        <authorList>
            <person name="Fulton L."/>
            <person name="Clifton S."/>
            <person name="Fulton B."/>
            <person name="Xu J."/>
            <person name="Minx P."/>
            <person name="Pepin K.H."/>
            <person name="Johnson M."/>
            <person name="Bhonagiri V."/>
            <person name="Nash W.E."/>
            <person name="Mardis E.R."/>
            <person name="Wilson R.K."/>
        </authorList>
    </citation>
    <scope>NUCLEOTIDE SEQUENCE [LARGE SCALE GENOMIC DNA]</scope>
    <source>
        <strain evidence="2 3">ATCC 29176</strain>
    </source>
</reference>
<dbReference type="HOGENOM" id="CLU_3172847_0_0_9"/>
<feature type="region of interest" description="Disordered" evidence="1">
    <location>
        <begin position="1"/>
        <end position="21"/>
    </location>
</feature>
<comment type="caution">
    <text evidence="2">The sequence shown here is derived from an EMBL/GenBank/DDBJ whole genome shotgun (WGS) entry which is preliminary data.</text>
</comment>
<dbReference type="EMBL" id="ABOU02000033">
    <property type="protein sequence ID" value="EDY32771.1"/>
    <property type="molecule type" value="Genomic_DNA"/>
</dbReference>